<protein>
    <submittedName>
        <fullName evidence="3">RAMP superfamily protein</fullName>
    </submittedName>
</protein>
<reference evidence="3" key="1">
    <citation type="submission" date="2020-05" db="EMBL/GenBank/DDBJ databases">
        <authorList>
            <person name="Zhu T."/>
            <person name="Keshari N."/>
            <person name="Lu X."/>
        </authorList>
    </citation>
    <scope>NUCLEOTIDE SEQUENCE</scope>
    <source>
        <strain evidence="3">NK1-12</strain>
    </source>
</reference>
<dbReference type="EMBL" id="CP053586">
    <property type="protein sequence ID" value="WNZ26600.1"/>
    <property type="molecule type" value="Genomic_DNA"/>
</dbReference>
<dbReference type="InterPro" id="IPR010172">
    <property type="entry name" value="CRISPR-assoc_prot_TM1791"/>
</dbReference>
<dbReference type="GO" id="GO:0051607">
    <property type="term" value="P:defense response to virus"/>
    <property type="evidence" value="ECO:0007669"/>
    <property type="project" value="UniProtKB-KW"/>
</dbReference>
<evidence type="ECO:0000256" key="1">
    <source>
        <dbReference type="ARBA" id="ARBA00023118"/>
    </source>
</evidence>
<evidence type="ECO:0000313" key="3">
    <source>
        <dbReference type="EMBL" id="WNZ26600.1"/>
    </source>
</evidence>
<gene>
    <name evidence="3" type="ORF">HJG54_14010</name>
</gene>
<feature type="domain" description="CRISPR type III-associated protein" evidence="2">
    <location>
        <begin position="88"/>
        <end position="222"/>
    </location>
</feature>
<organism evidence="3">
    <name type="scientific">Leptolyngbya sp. NK1-12</name>
    <dbReference type="NCBI Taxonomy" id="2547451"/>
    <lineage>
        <taxon>Bacteria</taxon>
        <taxon>Bacillati</taxon>
        <taxon>Cyanobacteriota</taxon>
        <taxon>Cyanophyceae</taxon>
        <taxon>Leptolyngbyales</taxon>
        <taxon>Leptolyngbyaceae</taxon>
        <taxon>Leptolyngbya group</taxon>
        <taxon>Leptolyngbya</taxon>
    </lineage>
</organism>
<dbReference type="InterPro" id="IPR005537">
    <property type="entry name" value="RAMP_III_fam"/>
</dbReference>
<evidence type="ECO:0000259" key="2">
    <source>
        <dbReference type="Pfam" id="PF03787"/>
    </source>
</evidence>
<proteinExistence type="predicted"/>
<accession>A0AA96WL31</accession>
<name>A0AA96WL31_9CYAN</name>
<dbReference type="Pfam" id="PF03787">
    <property type="entry name" value="RAMPs"/>
    <property type="match status" value="1"/>
</dbReference>
<sequence>MYPYSGVKLITLLEQQHQARAQTGLFKKGTFVLQWRAKVGSFPHADVETLVSAGEPCGSWRPKQGRPEDKRNVGDNWEQFPELPLYGYIPGASIRGIVRAWANQRPDVKLEMIRLLGNQEGDAIRAGKIEFLDAFPEKPTKLRLDIVNPQEQFQVYHQGQGTPLSLYTLGDGQSKIPITVAIRGIPGKATETDVEQVWQWVQQALIAHGVGSRTASGYGILKPSYKPQVAPELRKPAPGFATKQLEFILHSQGNAGPNPKKMELRPSHWRGWLRSWLLRFFLGVMTPEDARLTVGELMGTLQAPDDGGSRKGLLQLKMTAGDIWGERSENSPYFYTWKGKISIAAPTDILNQVILPVIKFAATVGGVGRGWRRPLHIFVMKNNGKPAARGGYLRLFYQVKLKDKPQLVTKTFGVALNSNDWQQLYEQWQVAVQTHWANRFAPGQVGLRAEVFSPTSCAVYLVPQPHEEPIDTQNLEWITTTPTATRGEGMNLIYKSTYKGKVDVGGKAAGGSNAHCSWVSIKRHKIPKQQECQETVCLFMGERNTLREQFLQELANIPGSIRLFGVY</sequence>
<dbReference type="AlphaFoldDB" id="A0AA96WL31"/>
<dbReference type="PANTHER" id="PTHR39965:SF1">
    <property type="entry name" value="CRISPR SYSTEM CMR SUBUNIT CMR6"/>
    <property type="match status" value="1"/>
</dbReference>
<keyword evidence="1" id="KW-0051">Antiviral defense</keyword>
<dbReference type="PANTHER" id="PTHR39965">
    <property type="entry name" value="CRISPR SYSTEM CMR SUBUNIT CMR6"/>
    <property type="match status" value="1"/>
</dbReference>